<feature type="transmembrane region" description="Helical" evidence="1">
    <location>
        <begin position="283"/>
        <end position="305"/>
    </location>
</feature>
<evidence type="ECO:0000313" key="3">
    <source>
        <dbReference type="WBParaSite" id="PSU_v2.g2325.t1"/>
    </source>
</evidence>
<proteinExistence type="predicted"/>
<sequence length="351" mass="40542">MMMNVTQEHSYWMPLKTILHISDWFSGILALCANFFLIFLIITKTTNELKVYSRILIQSCLVDITFAVITLITNSQIDFNGGIILMTMTGPFRHQPNPITFHMINIYIVGLFSCVMFLPIPFIFRYFAVCKSRVLTAFEYAFLILLCFTISILYTCLHAWTFWPRGDLTKYSYIIDHPFWKDEDGTLPNFVAADFKDGRLFILVSCTMILGTISYLLIIAFNVLIYRKLTSLKSTMSAKTCEVHRQLSKVLKYQAMVPFFICVMPLSLVFLLSAIGTKTDGKGVILTMLVSYLPVMNSLSTILFVRQYRRTITQTRLFRIFCPNRAIQDRTSVERTSYIKDIRSMMSRSPL</sequence>
<reference evidence="3" key="1">
    <citation type="submission" date="2022-11" db="UniProtKB">
        <authorList>
            <consortium name="WormBaseParasite"/>
        </authorList>
    </citation>
    <scope>IDENTIFICATION</scope>
</reference>
<keyword evidence="1" id="KW-0812">Transmembrane</keyword>
<feature type="transmembrane region" description="Helical" evidence="1">
    <location>
        <begin position="140"/>
        <end position="163"/>
    </location>
</feature>
<feature type="transmembrane region" description="Helical" evidence="1">
    <location>
        <begin position="104"/>
        <end position="128"/>
    </location>
</feature>
<protein>
    <submittedName>
        <fullName evidence="3">G protein-coupled receptor</fullName>
    </submittedName>
</protein>
<keyword evidence="1" id="KW-0472">Membrane</keyword>
<dbReference type="PANTHER" id="PTHR22943">
    <property type="entry name" value="7-TRANSMEMBRANE DOMAIN RECEPTOR C.ELEGANS"/>
    <property type="match status" value="1"/>
</dbReference>
<name>A0A914YQM7_9BILA</name>
<dbReference type="SUPFAM" id="SSF81321">
    <property type="entry name" value="Family A G protein-coupled receptor-like"/>
    <property type="match status" value="1"/>
</dbReference>
<dbReference type="WBParaSite" id="PSU_v2.g2325.t1">
    <property type="protein sequence ID" value="PSU_v2.g2325.t1"/>
    <property type="gene ID" value="PSU_v2.g2325"/>
</dbReference>
<dbReference type="InterPro" id="IPR019428">
    <property type="entry name" value="7TM_GPCR_serpentine_rcpt_Str"/>
</dbReference>
<feature type="transmembrane region" description="Helical" evidence="1">
    <location>
        <begin position="200"/>
        <end position="226"/>
    </location>
</feature>
<dbReference type="PANTHER" id="PTHR22943:SF248">
    <property type="entry name" value="SEVEN TM RECEPTOR"/>
    <property type="match status" value="1"/>
</dbReference>
<accession>A0A914YQM7</accession>
<feature type="transmembrane region" description="Helical" evidence="1">
    <location>
        <begin position="55"/>
        <end position="77"/>
    </location>
</feature>
<organism evidence="2 3">
    <name type="scientific">Panagrolaimus superbus</name>
    <dbReference type="NCBI Taxonomy" id="310955"/>
    <lineage>
        <taxon>Eukaryota</taxon>
        <taxon>Metazoa</taxon>
        <taxon>Ecdysozoa</taxon>
        <taxon>Nematoda</taxon>
        <taxon>Chromadorea</taxon>
        <taxon>Rhabditida</taxon>
        <taxon>Tylenchina</taxon>
        <taxon>Panagrolaimomorpha</taxon>
        <taxon>Panagrolaimoidea</taxon>
        <taxon>Panagrolaimidae</taxon>
        <taxon>Panagrolaimus</taxon>
    </lineage>
</organism>
<keyword evidence="1" id="KW-1133">Transmembrane helix</keyword>
<feature type="transmembrane region" description="Helical" evidence="1">
    <location>
        <begin position="255"/>
        <end position="277"/>
    </location>
</feature>
<dbReference type="Proteomes" id="UP000887577">
    <property type="component" value="Unplaced"/>
</dbReference>
<keyword evidence="2" id="KW-1185">Reference proteome</keyword>
<evidence type="ECO:0000256" key="1">
    <source>
        <dbReference type="SAM" id="Phobius"/>
    </source>
</evidence>
<feature type="transmembrane region" description="Helical" evidence="1">
    <location>
        <begin position="24"/>
        <end position="43"/>
    </location>
</feature>
<evidence type="ECO:0000313" key="2">
    <source>
        <dbReference type="Proteomes" id="UP000887577"/>
    </source>
</evidence>
<dbReference type="Gene3D" id="1.20.1070.10">
    <property type="entry name" value="Rhodopsin 7-helix transmembrane proteins"/>
    <property type="match status" value="1"/>
</dbReference>
<dbReference type="AlphaFoldDB" id="A0A914YQM7"/>
<dbReference type="Pfam" id="PF10326">
    <property type="entry name" value="7TM_GPCR_Str"/>
    <property type="match status" value="1"/>
</dbReference>